<dbReference type="Proteomes" id="UP000765509">
    <property type="component" value="Unassembled WGS sequence"/>
</dbReference>
<comment type="caution">
    <text evidence="1">The sequence shown here is derived from an EMBL/GenBank/DDBJ whole genome shotgun (WGS) entry which is preliminary data.</text>
</comment>
<keyword evidence="2" id="KW-1185">Reference proteome</keyword>
<organism evidence="1 2">
    <name type="scientific">Austropuccinia psidii MF-1</name>
    <dbReference type="NCBI Taxonomy" id="1389203"/>
    <lineage>
        <taxon>Eukaryota</taxon>
        <taxon>Fungi</taxon>
        <taxon>Dikarya</taxon>
        <taxon>Basidiomycota</taxon>
        <taxon>Pucciniomycotina</taxon>
        <taxon>Pucciniomycetes</taxon>
        <taxon>Pucciniales</taxon>
        <taxon>Sphaerophragmiaceae</taxon>
        <taxon>Austropuccinia</taxon>
    </lineage>
</organism>
<gene>
    <name evidence="1" type="ORF">O181_096297</name>
</gene>
<protein>
    <submittedName>
        <fullName evidence="1">Uncharacterized protein</fullName>
    </submittedName>
</protein>
<name>A0A9Q3PDC9_9BASI</name>
<reference evidence="1" key="1">
    <citation type="submission" date="2021-03" db="EMBL/GenBank/DDBJ databases">
        <title>Draft genome sequence of rust myrtle Austropuccinia psidii MF-1, a brazilian biotype.</title>
        <authorList>
            <person name="Quecine M.C."/>
            <person name="Pachon D.M.R."/>
            <person name="Bonatelli M.L."/>
            <person name="Correr F.H."/>
            <person name="Franceschini L.M."/>
            <person name="Leite T.F."/>
            <person name="Margarido G.R.A."/>
            <person name="Almeida C.A."/>
            <person name="Ferrarezi J.A."/>
            <person name="Labate C.A."/>
        </authorList>
    </citation>
    <scope>NUCLEOTIDE SEQUENCE</scope>
    <source>
        <strain evidence="1">MF-1</strain>
    </source>
</reference>
<dbReference type="EMBL" id="AVOT02064093">
    <property type="protein sequence ID" value="MBW0556582.1"/>
    <property type="molecule type" value="Genomic_DNA"/>
</dbReference>
<proteinExistence type="predicted"/>
<evidence type="ECO:0000313" key="2">
    <source>
        <dbReference type="Proteomes" id="UP000765509"/>
    </source>
</evidence>
<evidence type="ECO:0000313" key="1">
    <source>
        <dbReference type="EMBL" id="MBW0556582.1"/>
    </source>
</evidence>
<dbReference type="AlphaFoldDB" id="A0A9Q3PDC9"/>
<accession>A0A9Q3PDC9</accession>
<sequence>MQFFDPVTRRIVISRYYSPTTLKFNYHYKAVLRKDPELLPITVVATLNKTSDSTAIEPLFAKPERTIFELGLPQEPVHNPPDSTSHDPPIIVIPESITQPKAIPPVKKGYAYVPHYKKALKDVNSKFSTSNIIPEPRKNQNEPKGFNLAMDTMDDEDIFLSEVVPVIDAMTNPDERDKWKEAMAEEFNSLVSKNMGTLVPAP</sequence>